<dbReference type="Pfam" id="PF00271">
    <property type="entry name" value="Helicase_C"/>
    <property type="match status" value="1"/>
</dbReference>
<evidence type="ECO:0000313" key="9">
    <source>
        <dbReference type="Proteomes" id="UP001589670"/>
    </source>
</evidence>
<dbReference type="GO" id="GO:0003724">
    <property type="term" value="F:RNA helicase activity"/>
    <property type="evidence" value="ECO:0007669"/>
    <property type="project" value="UniProtKB-EC"/>
</dbReference>
<dbReference type="InterPro" id="IPR013689">
    <property type="entry name" value="RNA_helicase_ATP-dep_HrpB_C"/>
</dbReference>
<dbReference type="Gene3D" id="1.20.120.1080">
    <property type="match status" value="1"/>
</dbReference>
<dbReference type="EC" id="3.6.4.13" evidence="8"/>
<sequence>MSESLPIHDAIPDLLDALRARGRAVLQAPPGAGKTTVVPLGMLRAGLTAGRIVMLEPRRLAARAAAERMAQSLGEAVGETVGYRIRGEAKVSGATRIEVVTEGILTRMIQSEPDLPGVGAVIFDEFHERSLNADLGLALSLEVAGALREDLILLAMSATLDAEPVARLMGDVPVITSQGRSFPVETRWLDRPRPRRARVEEGVADLVELAVAETQGGVLVFLPGEGEIRRVEALLRNRLPSDCHLRPLFGAMDFAAQRAAIAPCAEGRKIVLATAIAETSLTIEDIRVVVDGGRARRARFDPGSGMSRLVTERVTRAEATQRAGRAGRVAEGVCYRFWTRGEEGAFAPFPPAEIEAADLAGLALDLALWGAEPGALPFLTPPNPGSFSEAQGLLRMLGALDGRGLITDHGRALAALPLHPRLAHMLAVAGPGAAPMAALLADRDPLARGAPVDLSLRMAAIRDPRAYAERHPHPANRGAVERIRAEAKRLARRTGSTQTAMSDAECAALAYPDRIGLRRKGDAPRYVLSGGKGAVMPEGDPMSGARLIVATDLDGDPREARIRQAIAIGEAELRDLYGDRFGWQDVCAWDRRARRVTARQQERFGALVLDDRVWKDPPQEAVARAMLDGVRDLGLNWTGAARRFAARVTLCRAAMPDLPDMGEAALMDTLQTWLLPFLGGVRTAQDWKAFDMLDALRARLTWEQMQALDRAAPAHFTTPLGRRIPIDYSSEEPEITLRLQEMFGQTEHPMVAGRRLRVTLLSPGQRPVQTTTDIPGFWATSYADVRKDMRGRYPRHPWPEDPTEADPTLRAKPRNTR</sequence>
<dbReference type="NCBIfam" id="TIGR01970">
    <property type="entry name" value="DEAH_box_HrpB"/>
    <property type="match status" value="1"/>
</dbReference>
<keyword evidence="1" id="KW-0547">Nucleotide-binding</keyword>
<gene>
    <name evidence="8" type="primary">hrpB</name>
    <name evidence="8" type="ORF">ACFFU4_02775</name>
</gene>
<keyword evidence="2 8" id="KW-0378">Hydrolase</keyword>
<name>A0ABV5HWH6_9RHOB</name>
<dbReference type="RefSeq" id="WP_377066819.1">
    <property type="nucleotide sequence ID" value="NZ_JBHMEC010000003.1"/>
</dbReference>
<dbReference type="PROSITE" id="PS51194">
    <property type="entry name" value="HELICASE_CTER"/>
    <property type="match status" value="1"/>
</dbReference>
<dbReference type="PIRSF" id="PIRSF005496">
    <property type="entry name" value="ATP_hel_hrpB"/>
    <property type="match status" value="1"/>
</dbReference>
<dbReference type="InterPro" id="IPR056329">
    <property type="entry name" value="CON_HrpB"/>
</dbReference>
<dbReference type="InterPro" id="IPR010225">
    <property type="entry name" value="HrpB"/>
</dbReference>
<evidence type="ECO:0000313" key="8">
    <source>
        <dbReference type="EMBL" id="MFB9148672.1"/>
    </source>
</evidence>
<evidence type="ECO:0000256" key="3">
    <source>
        <dbReference type="ARBA" id="ARBA00022806"/>
    </source>
</evidence>
<evidence type="ECO:0000259" key="6">
    <source>
        <dbReference type="PROSITE" id="PS51192"/>
    </source>
</evidence>
<comment type="caution">
    <text evidence="8">The sequence shown here is derived from an EMBL/GenBank/DDBJ whole genome shotgun (WGS) entry which is preliminary data.</text>
</comment>
<keyword evidence="4" id="KW-0067">ATP-binding</keyword>
<dbReference type="PANTHER" id="PTHR43519:SF1">
    <property type="entry name" value="ATP-DEPENDENT RNA HELICASE HRPB"/>
    <property type="match status" value="1"/>
</dbReference>
<dbReference type="Pfam" id="PF00270">
    <property type="entry name" value="DEAD"/>
    <property type="match status" value="1"/>
</dbReference>
<evidence type="ECO:0000256" key="5">
    <source>
        <dbReference type="SAM" id="MobiDB-lite"/>
    </source>
</evidence>
<dbReference type="CDD" id="cd18791">
    <property type="entry name" value="SF2_C_RHA"/>
    <property type="match status" value="1"/>
</dbReference>
<dbReference type="InterPro" id="IPR049614">
    <property type="entry name" value="HrpB_DEXH"/>
</dbReference>
<dbReference type="InterPro" id="IPR001650">
    <property type="entry name" value="Helicase_C-like"/>
</dbReference>
<proteinExistence type="predicted"/>
<dbReference type="Pfam" id="PF08482">
    <property type="entry name" value="HrpB_C"/>
    <property type="match status" value="1"/>
</dbReference>
<keyword evidence="9" id="KW-1185">Reference proteome</keyword>
<dbReference type="SMART" id="SM00490">
    <property type="entry name" value="HELICc"/>
    <property type="match status" value="1"/>
</dbReference>
<dbReference type="Gene3D" id="3.40.50.300">
    <property type="entry name" value="P-loop containing nucleotide triphosphate hydrolases"/>
    <property type="match status" value="2"/>
</dbReference>
<evidence type="ECO:0000256" key="4">
    <source>
        <dbReference type="ARBA" id="ARBA00022840"/>
    </source>
</evidence>
<evidence type="ECO:0000256" key="2">
    <source>
        <dbReference type="ARBA" id="ARBA00022801"/>
    </source>
</evidence>
<dbReference type="InterPro" id="IPR011545">
    <property type="entry name" value="DEAD/DEAH_box_helicase_dom"/>
</dbReference>
<accession>A0ABV5HWH6</accession>
<feature type="domain" description="Helicase ATP-binding" evidence="6">
    <location>
        <begin position="15"/>
        <end position="178"/>
    </location>
</feature>
<evidence type="ECO:0000256" key="1">
    <source>
        <dbReference type="ARBA" id="ARBA00022741"/>
    </source>
</evidence>
<dbReference type="PROSITE" id="PS51192">
    <property type="entry name" value="HELICASE_ATP_BIND_1"/>
    <property type="match status" value="1"/>
</dbReference>
<organism evidence="8 9">
    <name type="scientific">Roseovarius ramblicola</name>
    <dbReference type="NCBI Taxonomy" id="2022336"/>
    <lineage>
        <taxon>Bacteria</taxon>
        <taxon>Pseudomonadati</taxon>
        <taxon>Pseudomonadota</taxon>
        <taxon>Alphaproteobacteria</taxon>
        <taxon>Rhodobacterales</taxon>
        <taxon>Roseobacteraceae</taxon>
        <taxon>Roseovarius</taxon>
    </lineage>
</organism>
<evidence type="ECO:0000259" key="7">
    <source>
        <dbReference type="PROSITE" id="PS51194"/>
    </source>
</evidence>
<dbReference type="Proteomes" id="UP001589670">
    <property type="component" value="Unassembled WGS sequence"/>
</dbReference>
<feature type="region of interest" description="Disordered" evidence="5">
    <location>
        <begin position="793"/>
        <end position="817"/>
    </location>
</feature>
<dbReference type="SMART" id="SM00487">
    <property type="entry name" value="DEXDc"/>
    <property type="match status" value="1"/>
</dbReference>
<dbReference type="PANTHER" id="PTHR43519">
    <property type="entry name" value="ATP-DEPENDENT RNA HELICASE HRPB"/>
    <property type="match status" value="1"/>
</dbReference>
<reference evidence="8 9" key="1">
    <citation type="submission" date="2024-09" db="EMBL/GenBank/DDBJ databases">
        <authorList>
            <person name="Sun Q."/>
            <person name="Mori K."/>
        </authorList>
    </citation>
    <scope>NUCLEOTIDE SEQUENCE [LARGE SCALE GENOMIC DNA]</scope>
    <source>
        <strain evidence="8 9">CECT 9424</strain>
    </source>
</reference>
<dbReference type="InterPro" id="IPR027417">
    <property type="entry name" value="P-loop_NTPase"/>
</dbReference>
<dbReference type="SUPFAM" id="SSF52540">
    <property type="entry name" value="P-loop containing nucleoside triphosphate hydrolases"/>
    <property type="match status" value="1"/>
</dbReference>
<dbReference type="InterPro" id="IPR014001">
    <property type="entry name" value="Helicase_ATP-bd"/>
</dbReference>
<protein>
    <submittedName>
        <fullName evidence="8">ATP-dependent helicase HrpB</fullName>
        <ecNumber evidence="8">3.6.4.13</ecNumber>
    </submittedName>
</protein>
<dbReference type="EMBL" id="JBHMEC010000003">
    <property type="protein sequence ID" value="MFB9148672.1"/>
    <property type="molecule type" value="Genomic_DNA"/>
</dbReference>
<dbReference type="SMART" id="SM00847">
    <property type="entry name" value="HA2"/>
    <property type="match status" value="1"/>
</dbReference>
<dbReference type="Pfam" id="PF24473">
    <property type="entry name" value="CON_HrpB"/>
    <property type="match status" value="1"/>
</dbReference>
<dbReference type="GO" id="GO:0016787">
    <property type="term" value="F:hydrolase activity"/>
    <property type="evidence" value="ECO:0007669"/>
    <property type="project" value="UniProtKB-KW"/>
</dbReference>
<keyword evidence="3 8" id="KW-0347">Helicase</keyword>
<dbReference type="CDD" id="cd17990">
    <property type="entry name" value="DEXHc_HrpB"/>
    <property type="match status" value="1"/>
</dbReference>
<feature type="domain" description="Helicase C-terminal" evidence="7">
    <location>
        <begin position="205"/>
        <end position="370"/>
    </location>
</feature>
<dbReference type="InterPro" id="IPR007502">
    <property type="entry name" value="Helicase-assoc_dom"/>
</dbReference>